<sequence>MNIARDCGYYCDCTAGGGGHLEKFLQMTHRAQFIGIDWDPEAIAYARQRLLCFGTRVSLFQDNYIQLDLILDHLKINEINGVIFDFGVSFHQIASDRRGFSFDRDCPLKMNMAPDNPSLSECLEQADKFEIMQVLKDYGDVRNYRRVGAEIFEHRKELRSTGALRDLVIKNTPKRYHIKNLRRVFQALRIWVNKELENVESGLIRAFARLAPDGRLITIAYHSGEDRIVKQQFRKWHQEGQGRQLNRKVIRPSA</sequence>
<evidence type="ECO:0000256" key="5">
    <source>
        <dbReference type="ARBA" id="ARBA00022691"/>
    </source>
</evidence>
<keyword evidence="2" id="KW-0698">rRNA processing</keyword>
<keyword evidence="4 6" id="KW-0808">Transferase</keyword>
<dbReference type="GO" id="GO:0005737">
    <property type="term" value="C:cytoplasm"/>
    <property type="evidence" value="ECO:0007669"/>
    <property type="project" value="TreeGrafter"/>
</dbReference>
<dbReference type="GO" id="GO:0071424">
    <property type="term" value="F:rRNA (cytosine-N4-)-methyltransferase activity"/>
    <property type="evidence" value="ECO:0007669"/>
    <property type="project" value="TreeGrafter"/>
</dbReference>
<dbReference type="NCBIfam" id="TIGR00006">
    <property type="entry name" value="16S rRNA (cytosine(1402)-N(4))-methyltransferase RsmH"/>
    <property type="match status" value="1"/>
</dbReference>
<feature type="non-terminal residue" evidence="6">
    <location>
        <position position="254"/>
    </location>
</feature>
<dbReference type="SUPFAM" id="SSF81799">
    <property type="entry name" value="Putative methyltransferase TM0872, insert domain"/>
    <property type="match status" value="1"/>
</dbReference>
<reference evidence="6 7" key="1">
    <citation type="journal article" date="2016" name="Nat. Commun.">
        <title>Thousands of microbial genomes shed light on interconnected biogeochemical processes in an aquifer system.</title>
        <authorList>
            <person name="Anantharaman K."/>
            <person name="Brown C.T."/>
            <person name="Hug L.A."/>
            <person name="Sharon I."/>
            <person name="Castelle C.J."/>
            <person name="Probst A.J."/>
            <person name="Thomas B.C."/>
            <person name="Singh A."/>
            <person name="Wilkins M.J."/>
            <person name="Karaoz U."/>
            <person name="Brodie E.L."/>
            <person name="Williams K.H."/>
            <person name="Hubbard S.S."/>
            <person name="Banfield J.F."/>
        </authorList>
    </citation>
    <scope>NUCLEOTIDE SEQUENCE [LARGE SCALE GENOMIC DNA]</scope>
</reference>
<accession>A0A1F4U9Z7</accession>
<gene>
    <name evidence="6" type="ORF">A2Y85_04670</name>
</gene>
<comment type="caution">
    <text evidence="6">The sequence shown here is derived from an EMBL/GenBank/DDBJ whole genome shotgun (WGS) entry which is preliminary data.</text>
</comment>
<keyword evidence="3 6" id="KW-0489">Methyltransferase</keyword>
<comment type="similarity">
    <text evidence="1">Belongs to the methyltransferase superfamily. RsmH family.</text>
</comment>
<evidence type="ECO:0000256" key="2">
    <source>
        <dbReference type="ARBA" id="ARBA00022552"/>
    </source>
</evidence>
<dbReference type="PANTHER" id="PTHR11265">
    <property type="entry name" value="S-ADENOSYL-METHYLTRANSFERASE MRAW"/>
    <property type="match status" value="1"/>
</dbReference>
<name>A0A1F4U9Z7_UNCW3</name>
<evidence type="ECO:0000313" key="7">
    <source>
        <dbReference type="Proteomes" id="UP000177025"/>
    </source>
</evidence>
<proteinExistence type="inferred from homology"/>
<dbReference type="EMBL" id="MEUM01000097">
    <property type="protein sequence ID" value="OGC41732.1"/>
    <property type="molecule type" value="Genomic_DNA"/>
</dbReference>
<evidence type="ECO:0000256" key="4">
    <source>
        <dbReference type="ARBA" id="ARBA00022679"/>
    </source>
</evidence>
<dbReference type="Pfam" id="PF01795">
    <property type="entry name" value="Methyltransf_5"/>
    <property type="match status" value="1"/>
</dbReference>
<dbReference type="Gene3D" id="1.10.150.170">
    <property type="entry name" value="Putative methyltransferase TM0872, insert domain"/>
    <property type="match status" value="1"/>
</dbReference>
<dbReference type="InterPro" id="IPR002903">
    <property type="entry name" value="RsmH"/>
</dbReference>
<keyword evidence="5" id="KW-0949">S-adenosyl-L-methionine</keyword>
<dbReference type="InterPro" id="IPR023397">
    <property type="entry name" value="SAM-dep_MeTrfase_MraW_recog"/>
</dbReference>
<dbReference type="SUPFAM" id="SSF53335">
    <property type="entry name" value="S-adenosyl-L-methionine-dependent methyltransferases"/>
    <property type="match status" value="1"/>
</dbReference>
<dbReference type="InterPro" id="IPR029063">
    <property type="entry name" value="SAM-dependent_MTases_sf"/>
</dbReference>
<evidence type="ECO:0000313" key="6">
    <source>
        <dbReference type="EMBL" id="OGC41732.1"/>
    </source>
</evidence>
<dbReference type="AlphaFoldDB" id="A0A1F4U9Z7"/>
<dbReference type="Gene3D" id="3.40.50.150">
    <property type="entry name" value="Vaccinia Virus protein VP39"/>
    <property type="match status" value="1"/>
</dbReference>
<dbReference type="GO" id="GO:0070475">
    <property type="term" value="P:rRNA base methylation"/>
    <property type="evidence" value="ECO:0007669"/>
    <property type="project" value="TreeGrafter"/>
</dbReference>
<dbReference type="PANTHER" id="PTHR11265:SF0">
    <property type="entry name" value="12S RRNA N4-METHYLCYTIDINE METHYLTRANSFERASE"/>
    <property type="match status" value="1"/>
</dbReference>
<evidence type="ECO:0000256" key="3">
    <source>
        <dbReference type="ARBA" id="ARBA00022603"/>
    </source>
</evidence>
<organism evidence="6 7">
    <name type="scientific">candidate division WOR-3 bacterium RBG_13_43_14</name>
    <dbReference type="NCBI Taxonomy" id="1802590"/>
    <lineage>
        <taxon>Bacteria</taxon>
        <taxon>Bacteria division WOR-3</taxon>
    </lineage>
</organism>
<protein>
    <submittedName>
        <fullName evidence="6">16S rRNA (Cytosine(1402)-N(4))-methyltransferase</fullName>
    </submittedName>
</protein>
<dbReference type="Proteomes" id="UP000177025">
    <property type="component" value="Unassembled WGS sequence"/>
</dbReference>
<evidence type="ECO:0000256" key="1">
    <source>
        <dbReference type="ARBA" id="ARBA00010396"/>
    </source>
</evidence>